<evidence type="ECO:0000256" key="2">
    <source>
        <dbReference type="ARBA" id="ARBA00022475"/>
    </source>
</evidence>
<evidence type="ECO:0000256" key="3">
    <source>
        <dbReference type="ARBA" id="ARBA00022519"/>
    </source>
</evidence>
<comment type="subcellular location">
    <subcellularLocation>
        <location evidence="1">Cell inner membrane</location>
        <topology evidence="1">Multi-pass membrane protein</topology>
    </subcellularLocation>
</comment>
<dbReference type="InterPro" id="IPR040423">
    <property type="entry name" value="PEA_transferase"/>
</dbReference>
<evidence type="ECO:0000256" key="4">
    <source>
        <dbReference type="ARBA" id="ARBA00022679"/>
    </source>
</evidence>
<dbReference type="Pfam" id="PF00884">
    <property type="entry name" value="Sulfatase"/>
    <property type="match status" value="1"/>
</dbReference>
<organism evidence="11 12">
    <name type="scientific">Paucimonas lemoignei</name>
    <name type="common">Pseudomonas lemoignei</name>
    <dbReference type="NCBI Taxonomy" id="29443"/>
    <lineage>
        <taxon>Bacteria</taxon>
        <taxon>Pseudomonadati</taxon>
        <taxon>Pseudomonadota</taxon>
        <taxon>Betaproteobacteria</taxon>
        <taxon>Burkholderiales</taxon>
        <taxon>Burkholderiaceae</taxon>
        <taxon>Paucimonas</taxon>
    </lineage>
</organism>
<dbReference type="InterPro" id="IPR058130">
    <property type="entry name" value="PEA_transf_C"/>
</dbReference>
<keyword evidence="5 8" id="KW-0812">Transmembrane</keyword>
<dbReference type="Gene3D" id="3.40.720.10">
    <property type="entry name" value="Alkaline Phosphatase, subunit A"/>
    <property type="match status" value="1"/>
</dbReference>
<gene>
    <name evidence="11" type="ORF">EDC30_103208</name>
</gene>
<evidence type="ECO:0000259" key="10">
    <source>
        <dbReference type="Pfam" id="PF08019"/>
    </source>
</evidence>
<evidence type="ECO:0000256" key="7">
    <source>
        <dbReference type="ARBA" id="ARBA00023136"/>
    </source>
</evidence>
<dbReference type="InterPro" id="IPR012549">
    <property type="entry name" value="EptA-like_N"/>
</dbReference>
<evidence type="ECO:0000313" key="12">
    <source>
        <dbReference type="Proteomes" id="UP000295382"/>
    </source>
</evidence>
<keyword evidence="4 11" id="KW-0808">Transferase</keyword>
<dbReference type="GO" id="GO:0016776">
    <property type="term" value="F:phosphotransferase activity, phosphate group as acceptor"/>
    <property type="evidence" value="ECO:0007669"/>
    <property type="project" value="TreeGrafter"/>
</dbReference>
<evidence type="ECO:0000256" key="8">
    <source>
        <dbReference type="SAM" id="Phobius"/>
    </source>
</evidence>
<protein>
    <submittedName>
        <fullName evidence="11">Phosphatidylethanolamine:Kdo2-lipid A phosphoethanolamine transferase</fullName>
    </submittedName>
</protein>
<keyword evidence="12" id="KW-1185">Reference proteome</keyword>
<proteinExistence type="predicted"/>
<comment type="caution">
    <text evidence="11">The sequence shown here is derived from an EMBL/GenBank/DDBJ whole genome shotgun (WGS) entry which is preliminary data.</text>
</comment>
<accession>A0A4R3HX87</accession>
<evidence type="ECO:0000256" key="1">
    <source>
        <dbReference type="ARBA" id="ARBA00004429"/>
    </source>
</evidence>
<feature type="transmembrane region" description="Helical" evidence="8">
    <location>
        <begin position="21"/>
        <end position="41"/>
    </location>
</feature>
<keyword evidence="7 8" id="KW-0472">Membrane</keyword>
<evidence type="ECO:0000313" key="11">
    <source>
        <dbReference type="EMBL" id="TCS37916.1"/>
    </source>
</evidence>
<keyword evidence="3" id="KW-0997">Cell inner membrane</keyword>
<name>A0A4R3HX87_PAULE</name>
<evidence type="ECO:0000259" key="9">
    <source>
        <dbReference type="Pfam" id="PF00884"/>
    </source>
</evidence>
<dbReference type="NCBIfam" id="NF028537">
    <property type="entry name" value="P_eth_NH2_trans"/>
    <property type="match status" value="1"/>
</dbReference>
<dbReference type="OrthoDB" id="9786870at2"/>
<sequence>MLFSLTSVLHAVKSLPSRYPDISFSSVAACVLALLCNWQFWRSATNAMPATSMSSTAFFPALFLLIFWVHASLLLLMPGRVAMRSVAVALIAIAATCAYFVDSFGIVIDRDMVRNVVQTDATEALGLFNVRLAGYVLLLGVFPAWFLWRMPLTQVSPRCHITQRFVFIVGGAILITAAMLPNTGRFAALVREHKPLRYLINPGNLMYASWRYLRHEAVSQSAQLVDVDGAVSRLSDIAGGKPLLVLLVVGETARAADFQLLGHSRATNPRLGAVENLYRFNQVTSCGTATAISLPCMFSGLERDGFDVTRAASRTNLLDALVKAGVDVEWRDNNSGCKGICARVPTINMNPAMAPKLCSEDYCYDEILLEGLTASVASRSGDQFVVLHQIGSHGPAYWRRYPAAFEQFKPTCRTSNLGACSLEEIHNTYDNTILYTDYVLSRAIGFLQDLSGQYDTALLYVSDHGESLGEKGVFLHGAPYLLAPDNQTRVPMILWMSDGFHRRNAIEPSCIRTLQDRPLSHDNVYHTVLGTMGVKNALYNPARDIIATCRQSKIGS</sequence>
<reference evidence="11 12" key="1">
    <citation type="submission" date="2019-03" db="EMBL/GenBank/DDBJ databases">
        <title>Genomic Encyclopedia of Type Strains, Phase IV (KMG-IV): sequencing the most valuable type-strain genomes for metagenomic binning, comparative biology and taxonomic classification.</title>
        <authorList>
            <person name="Goeker M."/>
        </authorList>
    </citation>
    <scope>NUCLEOTIDE SEQUENCE [LARGE SCALE GENOMIC DNA]</scope>
    <source>
        <strain evidence="11 12">DSM 7445</strain>
    </source>
</reference>
<dbReference type="RefSeq" id="WP_132257985.1">
    <property type="nucleotide sequence ID" value="NZ_SLZQ01000003.1"/>
</dbReference>
<feature type="transmembrane region" description="Helical" evidence="8">
    <location>
        <begin position="88"/>
        <end position="108"/>
    </location>
</feature>
<dbReference type="InterPro" id="IPR000917">
    <property type="entry name" value="Sulfatase_N"/>
</dbReference>
<dbReference type="Proteomes" id="UP000295382">
    <property type="component" value="Unassembled WGS sequence"/>
</dbReference>
<dbReference type="PANTHER" id="PTHR30443:SF0">
    <property type="entry name" value="PHOSPHOETHANOLAMINE TRANSFERASE EPTA"/>
    <property type="match status" value="1"/>
</dbReference>
<feature type="domain" description="Sulfatase N-terminal" evidence="9">
    <location>
        <begin position="245"/>
        <end position="534"/>
    </location>
</feature>
<dbReference type="AlphaFoldDB" id="A0A4R3HX87"/>
<dbReference type="GO" id="GO:0005886">
    <property type="term" value="C:plasma membrane"/>
    <property type="evidence" value="ECO:0007669"/>
    <property type="project" value="UniProtKB-SubCell"/>
</dbReference>
<feature type="transmembrane region" description="Helical" evidence="8">
    <location>
        <begin position="128"/>
        <end position="149"/>
    </location>
</feature>
<keyword evidence="6 8" id="KW-1133">Transmembrane helix</keyword>
<feature type="transmembrane region" description="Helical" evidence="8">
    <location>
        <begin position="53"/>
        <end position="76"/>
    </location>
</feature>
<feature type="transmembrane region" description="Helical" evidence="8">
    <location>
        <begin position="161"/>
        <end position="180"/>
    </location>
</feature>
<evidence type="ECO:0000256" key="5">
    <source>
        <dbReference type="ARBA" id="ARBA00022692"/>
    </source>
</evidence>
<dbReference type="InterPro" id="IPR017850">
    <property type="entry name" value="Alkaline_phosphatase_core_sf"/>
</dbReference>
<dbReference type="Pfam" id="PF08019">
    <property type="entry name" value="EptA_B_N"/>
    <property type="match status" value="1"/>
</dbReference>
<feature type="domain" description="Phosphoethanolamine transferase N-terminal" evidence="10">
    <location>
        <begin position="67"/>
        <end position="216"/>
    </location>
</feature>
<dbReference type="CDD" id="cd16017">
    <property type="entry name" value="LptA"/>
    <property type="match status" value="1"/>
</dbReference>
<dbReference type="SUPFAM" id="SSF53649">
    <property type="entry name" value="Alkaline phosphatase-like"/>
    <property type="match status" value="1"/>
</dbReference>
<dbReference type="GO" id="GO:0009244">
    <property type="term" value="P:lipopolysaccharide core region biosynthetic process"/>
    <property type="evidence" value="ECO:0007669"/>
    <property type="project" value="TreeGrafter"/>
</dbReference>
<dbReference type="PANTHER" id="PTHR30443">
    <property type="entry name" value="INNER MEMBRANE PROTEIN"/>
    <property type="match status" value="1"/>
</dbReference>
<evidence type="ECO:0000256" key="6">
    <source>
        <dbReference type="ARBA" id="ARBA00022989"/>
    </source>
</evidence>
<dbReference type="EMBL" id="SLZQ01000003">
    <property type="protein sequence ID" value="TCS37916.1"/>
    <property type="molecule type" value="Genomic_DNA"/>
</dbReference>
<keyword evidence="2" id="KW-1003">Cell membrane</keyword>